<keyword evidence="2" id="KW-0812">Transmembrane</keyword>
<keyword evidence="3" id="KW-0614">Plasmid</keyword>
<feature type="transmembrane region" description="Helical" evidence="2">
    <location>
        <begin position="12"/>
        <end position="31"/>
    </location>
</feature>
<sequence length="141" mass="14427">MPKRTTLLAPRLLLAVPLALAIAGVLLSPWFDEPTISTVTSAGFVVHASEASSGVAGRLEDAPAAAPRPGWLAAHHAVVASNDPGATRDAKRVLLLFGLAAALVIVLVAPVSRGSPSLGPWLPPSPHGRVVEAPPAPNFHP</sequence>
<reference evidence="3 4" key="1">
    <citation type="submission" date="2012-02" db="EMBL/GenBank/DDBJ databases">
        <title>Complete genome sequence of Phycisphaera mikurensis NBRC 102666.</title>
        <authorList>
            <person name="Ankai A."/>
            <person name="Hosoyama A."/>
            <person name="Terui Y."/>
            <person name="Sekine M."/>
            <person name="Fukai R."/>
            <person name="Kato Y."/>
            <person name="Nakamura S."/>
            <person name="Yamada-Narita S."/>
            <person name="Kawakoshi A."/>
            <person name="Fukunaga Y."/>
            <person name="Yamazaki S."/>
            <person name="Fujita N."/>
        </authorList>
    </citation>
    <scope>NUCLEOTIDE SEQUENCE [LARGE SCALE GENOMIC DNA]</scope>
    <source>
        <strain evidence="4">NBRC 102666 / KCTC 22515 / FYK2301M01</strain>
        <plasmid evidence="3 4">pPSMK1</plasmid>
    </source>
</reference>
<geneLocation type="plasmid" evidence="3 4">
    <name>pPSMK1</name>
</geneLocation>
<feature type="transmembrane region" description="Helical" evidence="2">
    <location>
        <begin position="93"/>
        <end position="111"/>
    </location>
</feature>
<dbReference type="HOGENOM" id="CLU_1823558_0_0_0"/>
<evidence type="ECO:0000313" key="3">
    <source>
        <dbReference type="EMBL" id="BAM05382.1"/>
    </source>
</evidence>
<proteinExistence type="predicted"/>
<dbReference type="KEGG" id="phm:PSMK_p00200"/>
<dbReference type="EMBL" id="AP012339">
    <property type="protein sequence ID" value="BAM05382.1"/>
    <property type="molecule type" value="Genomic_DNA"/>
</dbReference>
<feature type="region of interest" description="Disordered" evidence="1">
    <location>
        <begin position="118"/>
        <end position="141"/>
    </location>
</feature>
<protein>
    <submittedName>
        <fullName evidence="3">Uncharacterized protein</fullName>
    </submittedName>
</protein>
<dbReference type="RefSeq" id="WP_014438585.1">
    <property type="nucleotide sequence ID" value="NC_017081.1"/>
</dbReference>
<keyword evidence="2" id="KW-0472">Membrane</keyword>
<dbReference type="AlphaFoldDB" id="I0IJE4"/>
<evidence type="ECO:0000256" key="1">
    <source>
        <dbReference type="SAM" id="MobiDB-lite"/>
    </source>
</evidence>
<gene>
    <name evidence="3" type="ordered locus">PSMK_p00200</name>
</gene>
<evidence type="ECO:0000313" key="4">
    <source>
        <dbReference type="Proteomes" id="UP000007881"/>
    </source>
</evidence>
<name>I0IJE4_PHYMF</name>
<keyword evidence="2" id="KW-1133">Transmembrane helix</keyword>
<keyword evidence="4" id="KW-1185">Reference proteome</keyword>
<accession>I0IJE4</accession>
<organism evidence="3 4">
    <name type="scientific">Phycisphaera mikurensis (strain NBRC 102666 / KCTC 22515 / FYK2301M01)</name>
    <dbReference type="NCBI Taxonomy" id="1142394"/>
    <lineage>
        <taxon>Bacteria</taxon>
        <taxon>Pseudomonadati</taxon>
        <taxon>Planctomycetota</taxon>
        <taxon>Phycisphaerae</taxon>
        <taxon>Phycisphaerales</taxon>
        <taxon>Phycisphaeraceae</taxon>
        <taxon>Phycisphaera</taxon>
    </lineage>
</organism>
<evidence type="ECO:0000256" key="2">
    <source>
        <dbReference type="SAM" id="Phobius"/>
    </source>
</evidence>
<dbReference type="Proteomes" id="UP000007881">
    <property type="component" value="Plasmid pPSMK1"/>
</dbReference>